<reference evidence="2" key="1">
    <citation type="submission" date="2023-07" db="EMBL/GenBank/DDBJ databases">
        <title>A chromosome-level genome assembly of Lolium multiflorum.</title>
        <authorList>
            <person name="Chen Y."/>
            <person name="Copetti D."/>
            <person name="Kolliker R."/>
            <person name="Studer B."/>
        </authorList>
    </citation>
    <scope>NUCLEOTIDE SEQUENCE</scope>
    <source>
        <strain evidence="2">02402/16</strain>
        <tissue evidence="2">Leaf</tissue>
    </source>
</reference>
<keyword evidence="3" id="KW-1185">Reference proteome</keyword>
<accession>A0AAD8R2B7</accession>
<sequence>MDNEDLVVYLLRDLDGRHRTARQLLEERTTVPTFASAQSTLQLDEDRLGGPQAATEQPTSTVFYTNGSHGGQGSYGGGGHGLPSPAHGKQKRKRTDKHTGYTPIANAAPRPPLTGVVPVYAPPQAVGGPGILGPRPYAFSSFAPVQYGTLTPIGPASTFGAPSPFAAPSPYTMSAPPFMQHMQHLPQQFVPPPAPSPPQQQMPIHDHNSVKQAGLMQALHNLSINNGSNNGWVADSGATSHMATAHACHDRLFTGFSAAAACHGRLFPSFSTTAADRHPFRLRITNAAPYSCLCLHPTILRSFHAITGHSLS</sequence>
<evidence type="ECO:0000313" key="2">
    <source>
        <dbReference type="EMBL" id="KAK1612596.1"/>
    </source>
</evidence>
<dbReference type="EMBL" id="JAUUTY010000007">
    <property type="protein sequence ID" value="KAK1612596.1"/>
    <property type="molecule type" value="Genomic_DNA"/>
</dbReference>
<feature type="compositionally biased region" description="Gly residues" evidence="1">
    <location>
        <begin position="68"/>
        <end position="81"/>
    </location>
</feature>
<evidence type="ECO:0000256" key="1">
    <source>
        <dbReference type="SAM" id="MobiDB-lite"/>
    </source>
</evidence>
<proteinExistence type="predicted"/>
<comment type="caution">
    <text evidence="2">The sequence shown here is derived from an EMBL/GenBank/DDBJ whole genome shotgun (WGS) entry which is preliminary data.</text>
</comment>
<feature type="region of interest" description="Disordered" evidence="1">
    <location>
        <begin position="61"/>
        <end position="109"/>
    </location>
</feature>
<dbReference type="AlphaFoldDB" id="A0AAD8R2B7"/>
<organism evidence="2 3">
    <name type="scientific">Lolium multiflorum</name>
    <name type="common">Italian ryegrass</name>
    <name type="synonym">Lolium perenne subsp. multiflorum</name>
    <dbReference type="NCBI Taxonomy" id="4521"/>
    <lineage>
        <taxon>Eukaryota</taxon>
        <taxon>Viridiplantae</taxon>
        <taxon>Streptophyta</taxon>
        <taxon>Embryophyta</taxon>
        <taxon>Tracheophyta</taxon>
        <taxon>Spermatophyta</taxon>
        <taxon>Magnoliopsida</taxon>
        <taxon>Liliopsida</taxon>
        <taxon>Poales</taxon>
        <taxon>Poaceae</taxon>
        <taxon>BOP clade</taxon>
        <taxon>Pooideae</taxon>
        <taxon>Poodae</taxon>
        <taxon>Poeae</taxon>
        <taxon>Poeae Chloroplast Group 2 (Poeae type)</taxon>
        <taxon>Loliodinae</taxon>
        <taxon>Loliinae</taxon>
        <taxon>Lolium</taxon>
    </lineage>
</organism>
<evidence type="ECO:0000313" key="3">
    <source>
        <dbReference type="Proteomes" id="UP001231189"/>
    </source>
</evidence>
<protein>
    <submittedName>
        <fullName evidence="2">Uncharacterized protein</fullName>
    </submittedName>
</protein>
<dbReference type="Proteomes" id="UP001231189">
    <property type="component" value="Unassembled WGS sequence"/>
</dbReference>
<name>A0AAD8R2B7_LOLMU</name>
<gene>
    <name evidence="2" type="ORF">QYE76_036269</name>
</gene>